<comment type="caution">
    <text evidence="1">The sequence shown here is derived from an EMBL/GenBank/DDBJ whole genome shotgun (WGS) entry which is preliminary data.</text>
</comment>
<dbReference type="EMBL" id="MUGV01000038">
    <property type="protein sequence ID" value="OXA76323.1"/>
    <property type="molecule type" value="Genomic_DNA"/>
</dbReference>
<evidence type="ECO:0000313" key="1">
    <source>
        <dbReference type="EMBL" id="OXA76323.1"/>
    </source>
</evidence>
<keyword evidence="2" id="KW-1185">Reference proteome</keyword>
<proteinExistence type="predicted"/>
<name>A0ABX4BLP3_FLAFR</name>
<accession>A0ABX4BLP3</accession>
<protein>
    <submittedName>
        <fullName evidence="1">Uncharacterized protein</fullName>
    </submittedName>
</protein>
<gene>
    <name evidence="1" type="ORF">B0A65_19280</name>
</gene>
<reference evidence="1 2" key="1">
    <citation type="submission" date="2016-11" db="EMBL/GenBank/DDBJ databases">
        <title>Whole genomes of Flavobacteriaceae.</title>
        <authorList>
            <person name="Stine C."/>
            <person name="Li C."/>
            <person name="Tadesse D."/>
        </authorList>
    </citation>
    <scope>NUCLEOTIDE SEQUENCE [LARGE SCALE GENOMIC DNA]</scope>
    <source>
        <strain evidence="1 2">DSM 15937</strain>
    </source>
</reference>
<sequence>MSFSSEDKTVELSYPKNEAATIIMKTNLFDKFEKEWRGEDYYYLCEKGESKIICSVLFYKLNKDEQKMMVDSFDPEGKTTSPIIPFTYFMNSNLAKYEKNFAKWGEPTDDFMFKQTDIPEFEGQKVNQKNMYAYCMFGKDLFVNIHLSKINCTKQDSIVMRKVLNDLKKKK</sequence>
<dbReference type="Proteomes" id="UP000198382">
    <property type="component" value="Unassembled WGS sequence"/>
</dbReference>
<organism evidence="1 2">
    <name type="scientific">Flavobacterium frigidimaris</name>
    <dbReference type="NCBI Taxonomy" id="262320"/>
    <lineage>
        <taxon>Bacteria</taxon>
        <taxon>Pseudomonadati</taxon>
        <taxon>Bacteroidota</taxon>
        <taxon>Flavobacteriia</taxon>
        <taxon>Flavobacteriales</taxon>
        <taxon>Flavobacteriaceae</taxon>
        <taxon>Flavobacterium</taxon>
    </lineage>
</organism>
<evidence type="ECO:0000313" key="2">
    <source>
        <dbReference type="Proteomes" id="UP000198382"/>
    </source>
</evidence>